<dbReference type="Proteomes" id="UP000030653">
    <property type="component" value="Unassembled WGS sequence"/>
</dbReference>
<reference evidence="1 2" key="1">
    <citation type="journal article" date="2012" name="Science">
        <title>The Paleozoic origin of enzymatic lignin decomposition reconstructed from 31 fungal genomes.</title>
        <authorList>
            <person name="Floudas D."/>
            <person name="Binder M."/>
            <person name="Riley R."/>
            <person name="Barry K."/>
            <person name="Blanchette R.A."/>
            <person name="Henrissat B."/>
            <person name="Martinez A.T."/>
            <person name="Otillar R."/>
            <person name="Spatafora J.W."/>
            <person name="Yadav J.S."/>
            <person name="Aerts A."/>
            <person name="Benoit I."/>
            <person name="Boyd A."/>
            <person name="Carlson A."/>
            <person name="Copeland A."/>
            <person name="Coutinho P.M."/>
            <person name="de Vries R.P."/>
            <person name="Ferreira P."/>
            <person name="Findley K."/>
            <person name="Foster B."/>
            <person name="Gaskell J."/>
            <person name="Glotzer D."/>
            <person name="Gorecki P."/>
            <person name="Heitman J."/>
            <person name="Hesse C."/>
            <person name="Hori C."/>
            <person name="Igarashi K."/>
            <person name="Jurgens J.A."/>
            <person name="Kallen N."/>
            <person name="Kersten P."/>
            <person name="Kohler A."/>
            <person name="Kuees U."/>
            <person name="Kumar T.K.A."/>
            <person name="Kuo A."/>
            <person name="LaButti K."/>
            <person name="Larrondo L.F."/>
            <person name="Lindquist E."/>
            <person name="Ling A."/>
            <person name="Lombard V."/>
            <person name="Lucas S."/>
            <person name="Lundell T."/>
            <person name="Martin R."/>
            <person name="McLaughlin D.J."/>
            <person name="Morgenstern I."/>
            <person name="Morin E."/>
            <person name="Murat C."/>
            <person name="Nagy L.G."/>
            <person name="Nolan M."/>
            <person name="Ohm R.A."/>
            <person name="Patyshakuliyeva A."/>
            <person name="Rokas A."/>
            <person name="Ruiz-Duenas F.J."/>
            <person name="Sabat G."/>
            <person name="Salamov A."/>
            <person name="Samejima M."/>
            <person name="Schmutz J."/>
            <person name="Slot J.C."/>
            <person name="St John F."/>
            <person name="Stenlid J."/>
            <person name="Sun H."/>
            <person name="Sun S."/>
            <person name="Syed K."/>
            <person name="Tsang A."/>
            <person name="Wiebenga A."/>
            <person name="Young D."/>
            <person name="Pisabarro A."/>
            <person name="Eastwood D.C."/>
            <person name="Martin F."/>
            <person name="Cullen D."/>
            <person name="Grigoriev I.V."/>
            <person name="Hibbett D.S."/>
        </authorList>
    </citation>
    <scope>NUCLEOTIDE SEQUENCE [LARGE SCALE GENOMIC DNA]</scope>
    <source>
        <strain evidence="1 2">DJM-731 SS1</strain>
    </source>
</reference>
<dbReference type="HOGENOM" id="CLU_2426979_0_0_1"/>
<dbReference type="EMBL" id="JH795866">
    <property type="protein sequence ID" value="EJU00727.1"/>
    <property type="molecule type" value="Genomic_DNA"/>
</dbReference>
<protein>
    <submittedName>
        <fullName evidence="1">Uncharacterized protein</fullName>
    </submittedName>
</protein>
<gene>
    <name evidence="1" type="ORF">DACRYDRAFT_23083</name>
</gene>
<organism evidence="1 2">
    <name type="scientific">Dacryopinax primogenitus (strain DJM 731)</name>
    <name type="common">Brown rot fungus</name>
    <dbReference type="NCBI Taxonomy" id="1858805"/>
    <lineage>
        <taxon>Eukaryota</taxon>
        <taxon>Fungi</taxon>
        <taxon>Dikarya</taxon>
        <taxon>Basidiomycota</taxon>
        <taxon>Agaricomycotina</taxon>
        <taxon>Dacrymycetes</taxon>
        <taxon>Dacrymycetales</taxon>
        <taxon>Dacrymycetaceae</taxon>
        <taxon>Dacryopinax</taxon>
    </lineage>
</organism>
<proteinExistence type="predicted"/>
<evidence type="ECO:0000313" key="1">
    <source>
        <dbReference type="EMBL" id="EJU00727.1"/>
    </source>
</evidence>
<dbReference type="GeneID" id="63688150"/>
<keyword evidence="2" id="KW-1185">Reference proteome</keyword>
<accession>M5G4H8</accession>
<sequence>MSVARISSVRRSVVRTKGLTTSSFRTVNADRPANGLRFVPLAAPQSSPKKISAATTRVLLDVDDNFSRFYNWTPTIDDGFHELDMIIAVGC</sequence>
<name>M5G4H8_DACPD</name>
<dbReference type="RefSeq" id="XP_040627624.1">
    <property type="nucleotide sequence ID" value="XM_040773088.1"/>
</dbReference>
<dbReference type="AlphaFoldDB" id="M5G4H8"/>
<evidence type="ECO:0000313" key="2">
    <source>
        <dbReference type="Proteomes" id="UP000030653"/>
    </source>
</evidence>